<feature type="compositionally biased region" description="Basic residues" evidence="1">
    <location>
        <begin position="46"/>
        <end position="83"/>
    </location>
</feature>
<dbReference type="AlphaFoldDB" id="A0A6C0EGC8"/>
<accession>A0A6C0EGC8</accession>
<protein>
    <submittedName>
        <fullName evidence="2">Uncharacterized protein</fullName>
    </submittedName>
</protein>
<name>A0A6C0EGC8_9ZZZZ</name>
<sequence>MPGCSANMFQQGGNSTLASLATNIGLRGGSAGSMRVGTNSDSFMGGKRHKSRRIRRSKKAKKSKKSKKSKKAKKTRKSRKSRR</sequence>
<proteinExistence type="predicted"/>
<evidence type="ECO:0000313" key="2">
    <source>
        <dbReference type="EMBL" id="QHT28174.1"/>
    </source>
</evidence>
<evidence type="ECO:0000256" key="1">
    <source>
        <dbReference type="SAM" id="MobiDB-lite"/>
    </source>
</evidence>
<reference evidence="2" key="1">
    <citation type="journal article" date="2020" name="Nature">
        <title>Giant virus diversity and host interactions through global metagenomics.</title>
        <authorList>
            <person name="Schulz F."/>
            <person name="Roux S."/>
            <person name="Paez-Espino D."/>
            <person name="Jungbluth S."/>
            <person name="Walsh D.A."/>
            <person name="Denef V.J."/>
            <person name="McMahon K.D."/>
            <person name="Konstantinidis K.T."/>
            <person name="Eloe-Fadrosh E.A."/>
            <person name="Kyrpides N.C."/>
            <person name="Woyke T."/>
        </authorList>
    </citation>
    <scope>NUCLEOTIDE SEQUENCE</scope>
    <source>
        <strain evidence="2">GVMAG-M-3300001348-25</strain>
    </source>
</reference>
<organism evidence="2">
    <name type="scientific">viral metagenome</name>
    <dbReference type="NCBI Taxonomy" id="1070528"/>
    <lineage>
        <taxon>unclassified sequences</taxon>
        <taxon>metagenomes</taxon>
        <taxon>organismal metagenomes</taxon>
    </lineage>
</organism>
<feature type="region of interest" description="Disordered" evidence="1">
    <location>
        <begin position="25"/>
        <end position="83"/>
    </location>
</feature>
<dbReference type="EMBL" id="MN738852">
    <property type="protein sequence ID" value="QHT28174.1"/>
    <property type="molecule type" value="Genomic_DNA"/>
</dbReference>